<evidence type="ECO:0000313" key="3">
    <source>
        <dbReference type="EMBL" id="KAJ8031592.1"/>
    </source>
</evidence>
<name>A0A9Q1BRM2_HOLLE</name>
<feature type="compositionally biased region" description="Basic and acidic residues" evidence="1">
    <location>
        <begin position="466"/>
        <end position="477"/>
    </location>
</feature>
<feature type="transmembrane region" description="Helical" evidence="2">
    <location>
        <begin position="283"/>
        <end position="311"/>
    </location>
</feature>
<keyword evidence="2" id="KW-0472">Membrane</keyword>
<dbReference type="InterPro" id="IPR036179">
    <property type="entry name" value="Ig-like_dom_sf"/>
</dbReference>
<dbReference type="Gene3D" id="2.60.40.10">
    <property type="entry name" value="Immunoglobulins"/>
    <property type="match status" value="1"/>
</dbReference>
<dbReference type="SUPFAM" id="SSF48726">
    <property type="entry name" value="Immunoglobulin"/>
    <property type="match status" value="1"/>
</dbReference>
<comment type="caution">
    <text evidence="3">The sequence shown here is derived from an EMBL/GenBank/DDBJ whole genome shotgun (WGS) entry which is preliminary data.</text>
</comment>
<evidence type="ECO:0008006" key="5">
    <source>
        <dbReference type="Google" id="ProtNLM"/>
    </source>
</evidence>
<accession>A0A9Q1BRM2</accession>
<feature type="region of interest" description="Disordered" evidence="1">
    <location>
        <begin position="466"/>
        <end position="491"/>
    </location>
</feature>
<evidence type="ECO:0000256" key="1">
    <source>
        <dbReference type="SAM" id="MobiDB-lite"/>
    </source>
</evidence>
<proteinExistence type="predicted"/>
<dbReference type="AlphaFoldDB" id="A0A9Q1BRM2"/>
<gene>
    <name evidence="3" type="ORF">HOLleu_24831</name>
</gene>
<evidence type="ECO:0000313" key="4">
    <source>
        <dbReference type="Proteomes" id="UP001152320"/>
    </source>
</evidence>
<keyword evidence="2" id="KW-1133">Transmembrane helix</keyword>
<keyword evidence="4" id="KW-1185">Reference proteome</keyword>
<keyword evidence="2" id="KW-0812">Transmembrane</keyword>
<protein>
    <recommendedName>
        <fullName evidence="5">Ig-like domain-containing protein</fullName>
    </recommendedName>
</protein>
<reference evidence="3" key="1">
    <citation type="submission" date="2021-10" db="EMBL/GenBank/DDBJ databases">
        <title>Tropical sea cucumber genome reveals ecological adaptation and Cuvierian tubules defense mechanism.</title>
        <authorList>
            <person name="Chen T."/>
        </authorList>
    </citation>
    <scope>NUCLEOTIDE SEQUENCE</scope>
    <source>
        <strain evidence="3">Nanhai2018</strain>
        <tissue evidence="3">Muscle</tissue>
    </source>
</reference>
<sequence length="491" mass="53960">MDLVSRIVFTSLLVYYSVGTPLDISFELEDSDINEIVFVDETDIVLRCYVAGEANDYTLSIEHENRHDPVLQSRNDNCLKHLIQKATMNDGGEYTCNVSFIGVDGSTQTTAKTLYLNVQDGISPKCFRNGTAGQPYNNGDLLLMTCYCRHKDRPCSWISTVSGSQRAIIEIPYETKNRFDKMILRLLVKVGSSNSTISTTRYDCANGPASTQRCQIGPQMDSSTDVIINSNTEDTFTGTVDCALLSTSTFLPEEGLNATPTISGAAETSPTLLSSPGNANTTYHVIVTGASVIVGIVLVVITVLIILFTLLKRRRRRDNNKKVRETATSLVYTNGSFTTDNNDEIDLNKDGYSTVNAISQRHVSQSDRLKRGADSADIGDVYAKIDKSMKKSGNDVLEMETASAHHISSACEPDSGTLYAKVDKDRRKHGDVMLSMEPTSEHHNASEGVEDFACLYAKVDKDRRNFGGEADEGRCQENGDGSDMYAEIDKK</sequence>
<organism evidence="3 4">
    <name type="scientific">Holothuria leucospilota</name>
    <name type="common">Black long sea cucumber</name>
    <name type="synonym">Mertensiothuria leucospilota</name>
    <dbReference type="NCBI Taxonomy" id="206669"/>
    <lineage>
        <taxon>Eukaryota</taxon>
        <taxon>Metazoa</taxon>
        <taxon>Echinodermata</taxon>
        <taxon>Eleutherozoa</taxon>
        <taxon>Echinozoa</taxon>
        <taxon>Holothuroidea</taxon>
        <taxon>Aspidochirotacea</taxon>
        <taxon>Aspidochirotida</taxon>
        <taxon>Holothuriidae</taxon>
        <taxon>Holothuria</taxon>
    </lineage>
</organism>
<dbReference type="EMBL" id="JAIZAY010000012">
    <property type="protein sequence ID" value="KAJ8031592.1"/>
    <property type="molecule type" value="Genomic_DNA"/>
</dbReference>
<dbReference type="Proteomes" id="UP001152320">
    <property type="component" value="Chromosome 12"/>
</dbReference>
<evidence type="ECO:0000256" key="2">
    <source>
        <dbReference type="SAM" id="Phobius"/>
    </source>
</evidence>
<dbReference type="InterPro" id="IPR013783">
    <property type="entry name" value="Ig-like_fold"/>
</dbReference>